<dbReference type="EMBL" id="QPIG01000001">
    <property type="protein sequence ID" value="RCU57826.1"/>
    <property type="molecule type" value="Genomic_DNA"/>
</dbReference>
<gene>
    <name evidence="2" type="ORF">DU428_00065</name>
</gene>
<accession>A0A368P5U6</accession>
<dbReference type="OrthoDB" id="956918at2"/>
<sequence length="155" mass="18130">MKKLIIVTLAFVSIQLSAQERKAMKADVSAEEFAQLQTKKMVLALDLTEEQQKEISKIHLENAKVRKAEMETRKLRKNAEEKPTKEEILKMKNNRLDAQIATKQKLKSILSAEQYEKWEKLQSEKRNKAGKRKMISKKKRMHKGEDKSSLKKHQK</sequence>
<proteinExistence type="predicted"/>
<feature type="compositionally biased region" description="Basic residues" evidence="1">
    <location>
        <begin position="128"/>
        <end position="142"/>
    </location>
</feature>
<evidence type="ECO:0000256" key="1">
    <source>
        <dbReference type="SAM" id="MobiDB-lite"/>
    </source>
</evidence>
<dbReference type="Gene3D" id="1.20.120.1490">
    <property type="match status" value="1"/>
</dbReference>
<evidence type="ECO:0000313" key="2">
    <source>
        <dbReference type="EMBL" id="RCU57826.1"/>
    </source>
</evidence>
<keyword evidence="3" id="KW-1185">Reference proteome</keyword>
<dbReference type="Proteomes" id="UP000252249">
    <property type="component" value="Unassembled WGS sequence"/>
</dbReference>
<dbReference type="AlphaFoldDB" id="A0A368P5U6"/>
<protein>
    <recommendedName>
        <fullName evidence="4">DUF4890 domain-containing protein</fullName>
    </recommendedName>
</protein>
<dbReference type="RefSeq" id="WP_113965511.1">
    <property type="nucleotide sequence ID" value="NZ_QNRP01000001.1"/>
</dbReference>
<organism evidence="2 3">
    <name type="scientific">Oceanihabitans sediminis</name>
    <dbReference type="NCBI Taxonomy" id="1812012"/>
    <lineage>
        <taxon>Bacteria</taxon>
        <taxon>Pseudomonadati</taxon>
        <taxon>Bacteroidota</taxon>
        <taxon>Flavobacteriia</taxon>
        <taxon>Flavobacteriales</taxon>
        <taxon>Flavobacteriaceae</taxon>
        <taxon>Oceanihabitans</taxon>
    </lineage>
</organism>
<evidence type="ECO:0008006" key="4">
    <source>
        <dbReference type="Google" id="ProtNLM"/>
    </source>
</evidence>
<feature type="region of interest" description="Disordered" evidence="1">
    <location>
        <begin position="121"/>
        <end position="155"/>
    </location>
</feature>
<comment type="caution">
    <text evidence="2">The sequence shown here is derived from an EMBL/GenBank/DDBJ whole genome shotgun (WGS) entry which is preliminary data.</text>
</comment>
<name>A0A368P5U6_9FLAO</name>
<reference evidence="2 3" key="1">
    <citation type="submission" date="2018-07" db="EMBL/GenBank/DDBJ databases">
        <title>Oceanihabitans testaceum sp. nov., isolated from marine sediment.</title>
        <authorList>
            <person name="Li C.-M."/>
        </authorList>
    </citation>
    <scope>NUCLEOTIDE SEQUENCE [LARGE SCALE GENOMIC DNA]</scope>
    <source>
        <strain evidence="2 3">S9-10</strain>
    </source>
</reference>
<evidence type="ECO:0000313" key="3">
    <source>
        <dbReference type="Proteomes" id="UP000252249"/>
    </source>
</evidence>